<dbReference type="InterPro" id="IPR058728">
    <property type="entry name" value="HH_RND-rel"/>
</dbReference>
<dbReference type="AlphaFoldDB" id="A0A328U9Y8"/>
<evidence type="ECO:0000313" key="5">
    <source>
        <dbReference type="EMBL" id="RAQ22188.1"/>
    </source>
</evidence>
<name>A0A328U9Y8_9FIRM</name>
<dbReference type="Proteomes" id="UP000249377">
    <property type="component" value="Unassembled WGS sequence"/>
</dbReference>
<evidence type="ECO:0000259" key="4">
    <source>
        <dbReference type="Pfam" id="PF26018"/>
    </source>
</evidence>
<keyword evidence="1" id="KW-0175">Coiled coil</keyword>
<proteinExistence type="predicted"/>
<dbReference type="Pfam" id="PF26018">
    <property type="entry name" value="BSH_RND_rel"/>
    <property type="match status" value="1"/>
</dbReference>
<evidence type="ECO:0000256" key="1">
    <source>
        <dbReference type="SAM" id="Coils"/>
    </source>
</evidence>
<evidence type="ECO:0000259" key="3">
    <source>
        <dbReference type="Pfam" id="PF26012"/>
    </source>
</evidence>
<feature type="domain" description="RND related beta-barrel" evidence="2">
    <location>
        <begin position="260"/>
        <end position="333"/>
    </location>
</feature>
<organism evidence="5 6">
    <name type="scientific">Hydrogeniiclostridium mannosilyticum</name>
    <dbReference type="NCBI Taxonomy" id="2764322"/>
    <lineage>
        <taxon>Bacteria</taxon>
        <taxon>Bacillati</taxon>
        <taxon>Bacillota</taxon>
        <taxon>Clostridia</taxon>
        <taxon>Eubacteriales</taxon>
        <taxon>Acutalibacteraceae</taxon>
        <taxon>Hydrogeniiclostridium</taxon>
    </lineage>
</organism>
<reference evidence="5 6" key="1">
    <citation type="submission" date="2018-06" db="EMBL/GenBank/DDBJ databases">
        <title>Noncontiguous genome sequence of Ruminococcaceae bacterium ASD2818.</title>
        <authorList>
            <person name="Chaplin A.V."/>
            <person name="Sokolova S.R."/>
            <person name="Kochetkova T.O."/>
            <person name="Goltsov A.Y."/>
            <person name="Trofimov D.Y."/>
            <person name="Efimov B.A."/>
        </authorList>
    </citation>
    <scope>NUCLEOTIDE SEQUENCE [LARGE SCALE GENOMIC DNA]</scope>
    <source>
        <strain evidence="5 6">ASD2818</strain>
    </source>
</reference>
<accession>A0A328U9Y8</accession>
<protein>
    <submittedName>
        <fullName evidence="5">Secretion protein HlyD</fullName>
    </submittedName>
</protein>
<gene>
    <name evidence="5" type="ORF">DPQ25_13380</name>
</gene>
<sequence>MNNPLLRKIATAVLAILVLIFIGYHIFAAKDGSLTTEIASYVDEDDPGTAETIQSEGIVVRKETLVQKTADGVLAYVAQDGEKVSKNGVVAELYATTEAASAQKQLESLTEQISLLESLGTPGDTYAADQETIDKKISQQLFSLLENATTGDYLAMKAQQDDLLYMLNERQIVTGKVENFDSRIQLLTQQKDRLAANANKTGEIISPVSGQFVSTVDGYESLFDYQSIADITVSEWENKLQESVAAPADAVGKICETFNWYFVTEVDINKASELKEGGKVTLEFPFATSKSVPGVIEAVNQDAQSQKAMLVVRCDEMNEEIARMRKETCQIQLKSYSGIRVSQKAINFETRTYKEKQMIDGEEKEVEVTKEVKGVYVMNGSEIRFCQIIPLYSNESYVICKQYPDEGEIVTEDTVSLYDEVVIGGTDLYDGKVVK</sequence>
<feature type="coiled-coil region" evidence="1">
    <location>
        <begin position="300"/>
        <end position="327"/>
    </location>
</feature>
<feature type="domain" description="RND related barrel-sandwich hybrid" evidence="4">
    <location>
        <begin position="65"/>
        <end position="238"/>
    </location>
</feature>
<dbReference type="Pfam" id="PF26012">
    <property type="entry name" value="HH_RND_rel"/>
    <property type="match status" value="1"/>
</dbReference>
<dbReference type="InterPro" id="IPR058709">
    <property type="entry name" value="BSH_RND-rel"/>
</dbReference>
<evidence type="ECO:0000259" key="2">
    <source>
        <dbReference type="Pfam" id="PF26011"/>
    </source>
</evidence>
<keyword evidence="6" id="KW-1185">Reference proteome</keyword>
<dbReference type="RefSeq" id="WP_112333674.1">
    <property type="nucleotide sequence ID" value="NZ_QLYR01000014.1"/>
</dbReference>
<dbReference type="EMBL" id="QLYR01000014">
    <property type="protein sequence ID" value="RAQ22188.1"/>
    <property type="molecule type" value="Genomic_DNA"/>
</dbReference>
<feature type="domain" description="RND related alpha-helical hairpin" evidence="3">
    <location>
        <begin position="101"/>
        <end position="197"/>
    </location>
</feature>
<dbReference type="InterPro" id="IPR058729">
    <property type="entry name" value="Beta-barrel_RND-rel"/>
</dbReference>
<comment type="caution">
    <text evidence="5">The sequence shown here is derived from an EMBL/GenBank/DDBJ whole genome shotgun (WGS) entry which is preliminary data.</text>
</comment>
<dbReference type="Pfam" id="PF26011">
    <property type="entry name" value="Beta-barrel_RND_rel"/>
    <property type="match status" value="1"/>
</dbReference>
<evidence type="ECO:0000313" key="6">
    <source>
        <dbReference type="Proteomes" id="UP000249377"/>
    </source>
</evidence>